<reference evidence="1 2" key="1">
    <citation type="submission" date="2015-07" db="EMBL/GenBank/DDBJ databases">
        <title>The genome of Melipona quadrifasciata.</title>
        <authorList>
            <person name="Pan H."/>
            <person name="Kapheim K."/>
        </authorList>
    </citation>
    <scope>NUCLEOTIDE SEQUENCE [LARGE SCALE GENOMIC DNA]</scope>
    <source>
        <strain evidence="1">0111107301</strain>
        <tissue evidence="1">Whole body</tissue>
    </source>
</reference>
<accession>A0A0N1ITA4</accession>
<sequence length="291" mass="32997">MVNTSIEFRSGLDSTKCPTLAKYWLNRRSQLIAKSARDPPPSPLLQRRPACPRLNALAIVGAYRHLNLLQSVGMKASIGAHDFNFGLKNIPPCIDCKKKCGTILNPPNPNELKAPTGARQMLSTVIAANFNSDQISLKDATDDTEIQKRKKVFADSMKNCLHYNFAQKIHITTLELRNDKRLLGLSFKRFDEMAQKTVQLFLRGDFSLRSHDTPNPTKENFHRFRRQFNFARLSTTDVSLRFSVRFIMYKNISLGKMNSLSTLTKVEASRSTVSPTIGLANSLRYRQSFIE</sequence>
<proteinExistence type="predicted"/>
<gene>
    <name evidence="1" type="ORF">WN51_03573</name>
</gene>
<evidence type="ECO:0000313" key="2">
    <source>
        <dbReference type="Proteomes" id="UP000053105"/>
    </source>
</evidence>
<evidence type="ECO:0000313" key="1">
    <source>
        <dbReference type="EMBL" id="KOX71032.1"/>
    </source>
</evidence>
<protein>
    <submittedName>
        <fullName evidence="1">Uncharacterized protein</fullName>
    </submittedName>
</protein>
<dbReference type="EMBL" id="KQ435848">
    <property type="protein sequence ID" value="KOX71032.1"/>
    <property type="molecule type" value="Genomic_DNA"/>
</dbReference>
<dbReference type="Proteomes" id="UP000053105">
    <property type="component" value="Unassembled WGS sequence"/>
</dbReference>
<dbReference type="AlphaFoldDB" id="A0A0N1ITA4"/>
<keyword evidence="2" id="KW-1185">Reference proteome</keyword>
<name>A0A0N1ITA4_9HYME</name>
<organism evidence="1 2">
    <name type="scientific">Melipona quadrifasciata</name>
    <dbReference type="NCBI Taxonomy" id="166423"/>
    <lineage>
        <taxon>Eukaryota</taxon>
        <taxon>Metazoa</taxon>
        <taxon>Ecdysozoa</taxon>
        <taxon>Arthropoda</taxon>
        <taxon>Hexapoda</taxon>
        <taxon>Insecta</taxon>
        <taxon>Pterygota</taxon>
        <taxon>Neoptera</taxon>
        <taxon>Endopterygota</taxon>
        <taxon>Hymenoptera</taxon>
        <taxon>Apocrita</taxon>
        <taxon>Aculeata</taxon>
        <taxon>Apoidea</taxon>
        <taxon>Anthophila</taxon>
        <taxon>Apidae</taxon>
        <taxon>Melipona</taxon>
    </lineage>
</organism>